<protein>
    <submittedName>
        <fullName evidence="3">Uncharacterized protein</fullName>
    </submittedName>
</protein>
<dbReference type="EMBL" id="JAQQEZ010000014">
    <property type="protein sequence ID" value="MFM0003507.1"/>
    <property type="molecule type" value="Genomic_DNA"/>
</dbReference>
<proteinExistence type="predicted"/>
<feature type="transmembrane region" description="Helical" evidence="2">
    <location>
        <begin position="6"/>
        <end position="29"/>
    </location>
</feature>
<keyword evidence="2" id="KW-0472">Membrane</keyword>
<feature type="region of interest" description="Disordered" evidence="1">
    <location>
        <begin position="44"/>
        <end position="66"/>
    </location>
</feature>
<gene>
    <name evidence="3" type="ORF">PQR57_21000</name>
</gene>
<sequence length="195" mass="21240">MAHADLAILGGVGILAVACLVVCGIYLYWSSDRYRDRQQRLETPISGTQAAEQNDEQFSEPGATMGTQLSHRCKTSLYRAVFNNAHDESIVFLFAGGRDDARKRATGALGAIHGIAAHEVSLSNLASFGELVDVGVSEDEELRIFEMAWKGADVSAWAEHPLFLTDDPSLIGKWAELYADLARELAVSAIDRARD</sequence>
<organism evidence="3 4">
    <name type="scientific">Paraburkholderia dipogonis</name>
    <dbReference type="NCBI Taxonomy" id="1211383"/>
    <lineage>
        <taxon>Bacteria</taxon>
        <taxon>Pseudomonadati</taxon>
        <taxon>Pseudomonadota</taxon>
        <taxon>Betaproteobacteria</taxon>
        <taxon>Burkholderiales</taxon>
        <taxon>Burkholderiaceae</taxon>
        <taxon>Paraburkholderia</taxon>
    </lineage>
</organism>
<dbReference type="Proteomes" id="UP001629230">
    <property type="component" value="Unassembled WGS sequence"/>
</dbReference>
<evidence type="ECO:0000256" key="1">
    <source>
        <dbReference type="SAM" id="MobiDB-lite"/>
    </source>
</evidence>
<keyword evidence="2" id="KW-0812">Transmembrane</keyword>
<name>A0ABW9ASE4_9BURK</name>
<evidence type="ECO:0000313" key="4">
    <source>
        <dbReference type="Proteomes" id="UP001629230"/>
    </source>
</evidence>
<comment type="caution">
    <text evidence="3">The sequence shown here is derived from an EMBL/GenBank/DDBJ whole genome shotgun (WGS) entry which is preliminary data.</text>
</comment>
<dbReference type="RefSeq" id="WP_408178533.1">
    <property type="nucleotide sequence ID" value="NZ_JAQQEZ010000014.1"/>
</dbReference>
<evidence type="ECO:0000256" key="2">
    <source>
        <dbReference type="SAM" id="Phobius"/>
    </source>
</evidence>
<keyword evidence="4" id="KW-1185">Reference proteome</keyword>
<accession>A0ABW9ASE4</accession>
<reference evidence="3 4" key="1">
    <citation type="journal article" date="2024" name="Chem. Sci.">
        <title>Discovery of megapolipeptins by genome mining of a Burkholderiales bacteria collection.</title>
        <authorList>
            <person name="Paulo B.S."/>
            <person name="Recchia M.J.J."/>
            <person name="Lee S."/>
            <person name="Fergusson C.H."/>
            <person name="Romanowski S.B."/>
            <person name="Hernandez A."/>
            <person name="Krull N."/>
            <person name="Liu D.Y."/>
            <person name="Cavanagh H."/>
            <person name="Bos A."/>
            <person name="Gray C.A."/>
            <person name="Murphy B.T."/>
            <person name="Linington R.G."/>
            <person name="Eustaquio A.S."/>
        </authorList>
    </citation>
    <scope>NUCLEOTIDE SEQUENCE [LARGE SCALE GENOMIC DNA]</scope>
    <source>
        <strain evidence="3 4">RL17-350-BIC-A</strain>
    </source>
</reference>
<keyword evidence="2" id="KW-1133">Transmembrane helix</keyword>
<evidence type="ECO:0000313" key="3">
    <source>
        <dbReference type="EMBL" id="MFM0003507.1"/>
    </source>
</evidence>